<reference evidence="14" key="1">
    <citation type="submission" date="2025-08" db="UniProtKB">
        <authorList>
            <consortium name="RefSeq"/>
        </authorList>
    </citation>
    <scope>IDENTIFICATION</scope>
    <source>
        <strain evidence="14">15112-1751.03</strain>
        <tissue evidence="14">Whole Adult</tissue>
    </source>
</reference>
<dbReference type="InterPro" id="IPR001497">
    <property type="entry name" value="MethylDNA_cys_MeTrfase_AS"/>
</dbReference>
<name>A0A6P8XRQ1_DROAB</name>
<dbReference type="Gene3D" id="3.30.160.70">
    <property type="entry name" value="Methylated DNA-protein cysteine methyltransferase domain"/>
    <property type="match status" value="1"/>
</dbReference>
<evidence type="ECO:0000256" key="6">
    <source>
        <dbReference type="ARBA" id="ARBA00022679"/>
    </source>
</evidence>
<keyword evidence="13" id="KW-1185">Reference proteome</keyword>
<dbReference type="PANTHER" id="PTHR10815">
    <property type="entry name" value="METHYLATED-DNA--PROTEIN-CYSTEINE METHYLTRANSFERASE"/>
    <property type="match status" value="1"/>
</dbReference>
<evidence type="ECO:0000313" key="13">
    <source>
        <dbReference type="Proteomes" id="UP000515160"/>
    </source>
</evidence>
<dbReference type="SUPFAM" id="SSF46767">
    <property type="entry name" value="Methylated DNA-protein cysteine methyltransferase, C-terminal domain"/>
    <property type="match status" value="1"/>
</dbReference>
<comment type="catalytic activity">
    <reaction evidence="11">
        <text>a 6-O-methyl-2'-deoxyguanosine in DNA + L-cysteinyl-[protein] = S-methyl-L-cysteinyl-[protein] + a 2'-deoxyguanosine in DNA</text>
        <dbReference type="Rhea" id="RHEA:24000"/>
        <dbReference type="Rhea" id="RHEA-COMP:10131"/>
        <dbReference type="Rhea" id="RHEA-COMP:10132"/>
        <dbReference type="Rhea" id="RHEA-COMP:11367"/>
        <dbReference type="Rhea" id="RHEA-COMP:11368"/>
        <dbReference type="ChEBI" id="CHEBI:29950"/>
        <dbReference type="ChEBI" id="CHEBI:82612"/>
        <dbReference type="ChEBI" id="CHEBI:85445"/>
        <dbReference type="ChEBI" id="CHEBI:85448"/>
        <dbReference type="EC" id="2.1.1.63"/>
    </reaction>
</comment>
<dbReference type="GeneID" id="117575643"/>
<keyword evidence="7" id="KW-0227">DNA damage</keyword>
<evidence type="ECO:0000256" key="4">
    <source>
        <dbReference type="ARBA" id="ARBA00015377"/>
    </source>
</evidence>
<dbReference type="EC" id="2.1.1.63" evidence="3"/>
<evidence type="ECO:0000256" key="2">
    <source>
        <dbReference type="ARBA" id="ARBA00008711"/>
    </source>
</evidence>
<evidence type="ECO:0000256" key="8">
    <source>
        <dbReference type="ARBA" id="ARBA00023204"/>
    </source>
</evidence>
<accession>A0A6P8XRQ1</accession>
<organism evidence="13 14">
    <name type="scientific">Drosophila albomicans</name>
    <name type="common">Fruit fly</name>
    <dbReference type="NCBI Taxonomy" id="7291"/>
    <lineage>
        <taxon>Eukaryota</taxon>
        <taxon>Metazoa</taxon>
        <taxon>Ecdysozoa</taxon>
        <taxon>Arthropoda</taxon>
        <taxon>Hexapoda</taxon>
        <taxon>Insecta</taxon>
        <taxon>Pterygota</taxon>
        <taxon>Neoptera</taxon>
        <taxon>Endopterygota</taxon>
        <taxon>Diptera</taxon>
        <taxon>Brachycera</taxon>
        <taxon>Muscomorpha</taxon>
        <taxon>Ephydroidea</taxon>
        <taxon>Drosophilidae</taxon>
        <taxon>Drosophila</taxon>
    </lineage>
</organism>
<feature type="domain" description="Methylated-DNA-[protein]-cysteine S-methyltransferase DNA binding" evidence="12">
    <location>
        <begin position="109"/>
        <end position="186"/>
    </location>
</feature>
<keyword evidence="5" id="KW-0489">Methyltransferase</keyword>
<dbReference type="Pfam" id="PF01035">
    <property type="entry name" value="DNA_binding_1"/>
    <property type="match status" value="1"/>
</dbReference>
<evidence type="ECO:0000259" key="12">
    <source>
        <dbReference type="Pfam" id="PF01035"/>
    </source>
</evidence>
<keyword evidence="8" id="KW-0234">DNA repair</keyword>
<dbReference type="InterPro" id="IPR036631">
    <property type="entry name" value="MGMT_N_sf"/>
</dbReference>
<evidence type="ECO:0000256" key="10">
    <source>
        <dbReference type="ARBA" id="ARBA00031621"/>
    </source>
</evidence>
<dbReference type="GO" id="GO:0032259">
    <property type="term" value="P:methylation"/>
    <property type="evidence" value="ECO:0007669"/>
    <property type="project" value="UniProtKB-KW"/>
</dbReference>
<protein>
    <recommendedName>
        <fullName evidence="4">Methylated-DNA--protein-cysteine methyltransferase</fullName>
        <ecNumber evidence="3">2.1.1.63</ecNumber>
    </recommendedName>
    <alternativeName>
        <fullName evidence="9">6-O-methylguanine-DNA methyltransferase</fullName>
    </alternativeName>
    <alternativeName>
        <fullName evidence="10">O-6-methylguanine-DNA-alkyltransferase</fullName>
    </alternativeName>
</protein>
<keyword evidence="6" id="KW-0808">Transferase</keyword>
<dbReference type="RefSeq" id="XP_034115814.1">
    <property type="nucleotide sequence ID" value="XM_034259923.2"/>
</dbReference>
<dbReference type="NCBIfam" id="TIGR00589">
    <property type="entry name" value="ogt"/>
    <property type="match status" value="1"/>
</dbReference>
<dbReference type="GO" id="GO:0006281">
    <property type="term" value="P:DNA repair"/>
    <property type="evidence" value="ECO:0007669"/>
    <property type="project" value="UniProtKB-KW"/>
</dbReference>
<evidence type="ECO:0000256" key="1">
    <source>
        <dbReference type="ARBA" id="ARBA00001286"/>
    </source>
</evidence>
<dbReference type="AlphaFoldDB" id="A0A6P8XRQ1"/>
<dbReference type="InterPro" id="IPR036388">
    <property type="entry name" value="WH-like_DNA-bd_sf"/>
</dbReference>
<comment type="catalytic activity">
    <reaction evidence="1">
        <text>a 4-O-methyl-thymidine in DNA + L-cysteinyl-[protein] = a thymidine in DNA + S-methyl-L-cysteinyl-[protein]</text>
        <dbReference type="Rhea" id="RHEA:53428"/>
        <dbReference type="Rhea" id="RHEA-COMP:10131"/>
        <dbReference type="Rhea" id="RHEA-COMP:10132"/>
        <dbReference type="Rhea" id="RHEA-COMP:13555"/>
        <dbReference type="Rhea" id="RHEA-COMP:13556"/>
        <dbReference type="ChEBI" id="CHEBI:29950"/>
        <dbReference type="ChEBI" id="CHEBI:82612"/>
        <dbReference type="ChEBI" id="CHEBI:137386"/>
        <dbReference type="ChEBI" id="CHEBI:137387"/>
        <dbReference type="EC" id="2.1.1.63"/>
    </reaction>
</comment>
<evidence type="ECO:0000256" key="3">
    <source>
        <dbReference type="ARBA" id="ARBA00011918"/>
    </source>
</evidence>
<dbReference type="Gene3D" id="1.10.10.10">
    <property type="entry name" value="Winged helix-like DNA-binding domain superfamily/Winged helix DNA-binding domain"/>
    <property type="match status" value="1"/>
</dbReference>
<dbReference type="Proteomes" id="UP000515160">
    <property type="component" value="Chromosome 2R"/>
</dbReference>
<comment type="similarity">
    <text evidence="2">Belongs to the MGMT family.</text>
</comment>
<evidence type="ECO:0000256" key="5">
    <source>
        <dbReference type="ARBA" id="ARBA00022603"/>
    </source>
</evidence>
<dbReference type="CDD" id="cd06445">
    <property type="entry name" value="ATase"/>
    <property type="match status" value="1"/>
</dbReference>
<dbReference type="GO" id="GO:0003908">
    <property type="term" value="F:methylated-DNA-[protein]-cysteine S-methyltransferase activity"/>
    <property type="evidence" value="ECO:0007669"/>
    <property type="project" value="UniProtKB-EC"/>
</dbReference>
<evidence type="ECO:0000256" key="11">
    <source>
        <dbReference type="ARBA" id="ARBA00049348"/>
    </source>
</evidence>
<evidence type="ECO:0000256" key="7">
    <source>
        <dbReference type="ARBA" id="ARBA00022763"/>
    </source>
</evidence>
<evidence type="ECO:0000313" key="14">
    <source>
        <dbReference type="RefSeq" id="XP_034115814.1"/>
    </source>
</evidence>
<dbReference type="PANTHER" id="PTHR10815:SF13">
    <property type="entry name" value="METHYLATED-DNA--PROTEIN-CYSTEINE METHYLTRANSFERASE"/>
    <property type="match status" value="1"/>
</dbReference>
<evidence type="ECO:0000256" key="9">
    <source>
        <dbReference type="ARBA" id="ARBA00030795"/>
    </source>
</evidence>
<gene>
    <name evidence="14" type="primary">LOC117575643</name>
</gene>
<dbReference type="InterPro" id="IPR036217">
    <property type="entry name" value="MethylDNA_cys_MeTrfase_DNAb"/>
</dbReference>
<proteinExistence type="inferred from homology"/>
<dbReference type="OrthoDB" id="1907495at2759"/>
<dbReference type="InterPro" id="IPR014048">
    <property type="entry name" value="MethylDNA_cys_MeTrfase_DNA-bd"/>
</dbReference>
<sequence>MWLSNNLQVCLTHLKTTPKIIKYGFMDSKFGRMLLGLTTIVKGAKSCNTICVLYFIQENEISTLKEVQQRWPNVEFVEDAESINQVVEILSVDKENTAAIDVAVVGTDLQFAVWNELIKLKAGKTLTYSELAELVERPKAVRAVANAVAKNEVSILIPCHRIVSKSGAVKYHWGAKLKSDLLAYEAK</sequence>
<dbReference type="PROSITE" id="PS00374">
    <property type="entry name" value="MGMT"/>
    <property type="match status" value="1"/>
</dbReference>
<dbReference type="SUPFAM" id="SSF53155">
    <property type="entry name" value="Methylated DNA-protein cysteine methyltransferase domain"/>
    <property type="match status" value="1"/>
</dbReference>